<gene>
    <name evidence="8" type="ORF">CONPUDRAFT_82425</name>
</gene>
<dbReference type="KEGG" id="cput:CONPUDRAFT_82425"/>
<dbReference type="InterPro" id="IPR037278">
    <property type="entry name" value="ARFGAP/RecO"/>
</dbReference>
<comment type="caution">
    <text evidence="8">The sequence shown here is derived from an EMBL/GenBank/DDBJ whole genome shotgun (WGS) entry which is preliminary data.</text>
</comment>
<feature type="compositionally biased region" description="Low complexity" evidence="6">
    <location>
        <begin position="295"/>
        <end position="306"/>
    </location>
</feature>
<dbReference type="Pfam" id="PF01412">
    <property type="entry name" value="ArfGap"/>
    <property type="match status" value="1"/>
</dbReference>
<dbReference type="InterPro" id="IPR038508">
    <property type="entry name" value="ArfGAP_dom_sf"/>
</dbReference>
<dbReference type="GO" id="GO:0048205">
    <property type="term" value="P:COPI coating of Golgi vesicle"/>
    <property type="evidence" value="ECO:0007669"/>
    <property type="project" value="TreeGrafter"/>
</dbReference>
<protein>
    <submittedName>
        <fullName evidence="8">ArfGap-domain-containing protein</fullName>
    </submittedName>
</protein>
<evidence type="ECO:0000256" key="6">
    <source>
        <dbReference type="SAM" id="MobiDB-lite"/>
    </source>
</evidence>
<evidence type="ECO:0000256" key="1">
    <source>
        <dbReference type="ARBA" id="ARBA00022468"/>
    </source>
</evidence>
<evidence type="ECO:0000259" key="7">
    <source>
        <dbReference type="PROSITE" id="PS50115"/>
    </source>
</evidence>
<dbReference type="PANTHER" id="PTHR45686:SF4">
    <property type="entry name" value="ADP-RIBOSYLATION FACTOR GTPASE ACTIVATING PROTEIN 3, ISOFORM H"/>
    <property type="match status" value="1"/>
</dbReference>
<organism evidence="8 9">
    <name type="scientific">Coniophora puteana (strain RWD-64-598)</name>
    <name type="common">Brown rot fungus</name>
    <dbReference type="NCBI Taxonomy" id="741705"/>
    <lineage>
        <taxon>Eukaryota</taxon>
        <taxon>Fungi</taxon>
        <taxon>Dikarya</taxon>
        <taxon>Basidiomycota</taxon>
        <taxon>Agaricomycotina</taxon>
        <taxon>Agaricomycetes</taxon>
        <taxon>Agaricomycetidae</taxon>
        <taxon>Boletales</taxon>
        <taxon>Coniophorineae</taxon>
        <taxon>Coniophoraceae</taxon>
        <taxon>Coniophora</taxon>
    </lineage>
</organism>
<sequence length="478" mass="50874">MADPTKAETDAVFKVLRAQKANKMCFDCQARNPTWSSVTYGIYICLDCSSVHRNMGVHISFVRSTNLDSWQLNQLRTMKVGGNASATEFFSRHGGSSLLSDSDTKKKYSSKAAELYREELAKRVKEDVSRFPARVFVEGMDASASATPASSGIQEEEDFFSSWDKPAAAKAAPAKSSPATSPPAIGKPPRTVVPAKPRTVVSPTSSSGSVPKLGATRSTSTTSALGASAAAKKSKLGGLGAKKAVAPIDFAEAERKAAEEAERIKQLGYDREREEAEERQRKEADKAALAEKAKSFSSSSAAAASAGRAVPGKVDVQKGNSQDLERLGMGFRKLGFGGMPAAASPVTSSRSSPANDNAPTTARDKFGNQKAISSDMYFGRNDYDAASVSEAQTRLQNFQGATSISSSQYFGRSEEEEELERALADGGLLGDGNLAHLEVAARDAYARLMANPDVQNLGESIRSGALKLSDYLAQMSQQ</sequence>
<keyword evidence="9" id="KW-1185">Reference proteome</keyword>
<evidence type="ECO:0000256" key="5">
    <source>
        <dbReference type="PROSITE-ProRule" id="PRU00288"/>
    </source>
</evidence>
<dbReference type="PANTHER" id="PTHR45686">
    <property type="entry name" value="ADP-RIBOSYLATION FACTOR GTPASE ACTIVATING PROTEIN 3, ISOFORM H-RELATED"/>
    <property type="match status" value="1"/>
</dbReference>
<dbReference type="GO" id="GO:0008270">
    <property type="term" value="F:zinc ion binding"/>
    <property type="evidence" value="ECO:0007669"/>
    <property type="project" value="UniProtKB-KW"/>
</dbReference>
<dbReference type="GO" id="GO:0005096">
    <property type="term" value="F:GTPase activator activity"/>
    <property type="evidence" value="ECO:0007669"/>
    <property type="project" value="UniProtKB-KW"/>
</dbReference>
<dbReference type="SUPFAM" id="SSF57863">
    <property type="entry name" value="ArfGap/RecO-like zinc finger"/>
    <property type="match status" value="1"/>
</dbReference>
<accession>A0A5M3MQT3</accession>
<dbReference type="EMBL" id="JH711578">
    <property type="protein sequence ID" value="EIW81542.1"/>
    <property type="molecule type" value="Genomic_DNA"/>
</dbReference>
<feature type="compositionally biased region" description="Polar residues" evidence="6">
    <location>
        <begin position="345"/>
        <end position="360"/>
    </location>
</feature>
<feature type="region of interest" description="Disordered" evidence="6">
    <location>
        <begin position="166"/>
        <end position="239"/>
    </location>
</feature>
<dbReference type="PROSITE" id="PS50115">
    <property type="entry name" value="ARFGAP"/>
    <property type="match status" value="1"/>
</dbReference>
<keyword evidence="3 5" id="KW-0863">Zinc-finger</keyword>
<keyword evidence="2" id="KW-0479">Metal-binding</keyword>
<dbReference type="Gene3D" id="1.10.220.150">
    <property type="entry name" value="Arf GTPase activating protein"/>
    <property type="match status" value="1"/>
</dbReference>
<evidence type="ECO:0000313" key="8">
    <source>
        <dbReference type="EMBL" id="EIW81542.1"/>
    </source>
</evidence>
<dbReference type="PRINTS" id="PR00405">
    <property type="entry name" value="REVINTRACTNG"/>
</dbReference>
<name>A0A5M3MQT3_CONPW</name>
<keyword evidence="1" id="KW-0343">GTPase activation</keyword>
<feature type="region of interest" description="Disordered" evidence="6">
    <location>
        <begin position="338"/>
        <end position="369"/>
    </location>
</feature>
<feature type="compositionally biased region" description="Low complexity" evidence="6">
    <location>
        <begin position="199"/>
        <end position="231"/>
    </location>
</feature>
<dbReference type="SMART" id="SM00105">
    <property type="entry name" value="ArfGap"/>
    <property type="match status" value="1"/>
</dbReference>
<keyword evidence="4" id="KW-0862">Zinc</keyword>
<dbReference type="AlphaFoldDB" id="A0A5M3MQT3"/>
<proteinExistence type="predicted"/>
<evidence type="ECO:0000256" key="3">
    <source>
        <dbReference type="ARBA" id="ARBA00022771"/>
    </source>
</evidence>
<dbReference type="InterPro" id="IPR001164">
    <property type="entry name" value="ArfGAP_dom"/>
</dbReference>
<dbReference type="CDD" id="cd08831">
    <property type="entry name" value="ArfGap_ArfGap2_3_like"/>
    <property type="match status" value="1"/>
</dbReference>
<dbReference type="OrthoDB" id="983479at2759"/>
<dbReference type="OMA" id="PANQVCF"/>
<dbReference type="GO" id="GO:0000139">
    <property type="term" value="C:Golgi membrane"/>
    <property type="evidence" value="ECO:0007669"/>
    <property type="project" value="GOC"/>
</dbReference>
<feature type="region of interest" description="Disordered" evidence="6">
    <location>
        <begin position="254"/>
        <end position="322"/>
    </location>
</feature>
<reference evidence="9" key="1">
    <citation type="journal article" date="2012" name="Science">
        <title>The Paleozoic origin of enzymatic lignin decomposition reconstructed from 31 fungal genomes.</title>
        <authorList>
            <person name="Floudas D."/>
            <person name="Binder M."/>
            <person name="Riley R."/>
            <person name="Barry K."/>
            <person name="Blanchette R.A."/>
            <person name="Henrissat B."/>
            <person name="Martinez A.T."/>
            <person name="Otillar R."/>
            <person name="Spatafora J.W."/>
            <person name="Yadav J.S."/>
            <person name="Aerts A."/>
            <person name="Benoit I."/>
            <person name="Boyd A."/>
            <person name="Carlson A."/>
            <person name="Copeland A."/>
            <person name="Coutinho P.M."/>
            <person name="de Vries R.P."/>
            <person name="Ferreira P."/>
            <person name="Findley K."/>
            <person name="Foster B."/>
            <person name="Gaskell J."/>
            <person name="Glotzer D."/>
            <person name="Gorecki P."/>
            <person name="Heitman J."/>
            <person name="Hesse C."/>
            <person name="Hori C."/>
            <person name="Igarashi K."/>
            <person name="Jurgens J.A."/>
            <person name="Kallen N."/>
            <person name="Kersten P."/>
            <person name="Kohler A."/>
            <person name="Kuees U."/>
            <person name="Kumar T.K.A."/>
            <person name="Kuo A."/>
            <person name="LaButti K."/>
            <person name="Larrondo L.F."/>
            <person name="Lindquist E."/>
            <person name="Ling A."/>
            <person name="Lombard V."/>
            <person name="Lucas S."/>
            <person name="Lundell T."/>
            <person name="Martin R."/>
            <person name="McLaughlin D.J."/>
            <person name="Morgenstern I."/>
            <person name="Morin E."/>
            <person name="Murat C."/>
            <person name="Nagy L.G."/>
            <person name="Nolan M."/>
            <person name="Ohm R.A."/>
            <person name="Patyshakuliyeva A."/>
            <person name="Rokas A."/>
            <person name="Ruiz-Duenas F.J."/>
            <person name="Sabat G."/>
            <person name="Salamov A."/>
            <person name="Samejima M."/>
            <person name="Schmutz J."/>
            <person name="Slot J.C."/>
            <person name="St John F."/>
            <person name="Stenlid J."/>
            <person name="Sun H."/>
            <person name="Sun S."/>
            <person name="Syed K."/>
            <person name="Tsang A."/>
            <person name="Wiebenga A."/>
            <person name="Young D."/>
            <person name="Pisabarro A."/>
            <person name="Eastwood D.C."/>
            <person name="Martin F."/>
            <person name="Cullen D."/>
            <person name="Grigoriev I.V."/>
            <person name="Hibbett D.S."/>
        </authorList>
    </citation>
    <scope>NUCLEOTIDE SEQUENCE [LARGE SCALE GENOMIC DNA]</scope>
    <source>
        <strain evidence="9">RWD-64-598 SS2</strain>
    </source>
</reference>
<evidence type="ECO:0000313" key="9">
    <source>
        <dbReference type="Proteomes" id="UP000053558"/>
    </source>
</evidence>
<evidence type="ECO:0000256" key="4">
    <source>
        <dbReference type="ARBA" id="ARBA00022833"/>
    </source>
</evidence>
<dbReference type="GeneID" id="19210420"/>
<dbReference type="FunFam" id="1.10.220.150:FF:000004">
    <property type="entry name" value="Putative ADP-ribosylation factor GTPase-activating protein 2"/>
    <property type="match status" value="1"/>
</dbReference>
<dbReference type="Proteomes" id="UP000053558">
    <property type="component" value="Unassembled WGS sequence"/>
</dbReference>
<feature type="compositionally biased region" description="Basic and acidic residues" evidence="6">
    <location>
        <begin position="254"/>
        <end position="294"/>
    </location>
</feature>
<evidence type="ECO:0000256" key="2">
    <source>
        <dbReference type="ARBA" id="ARBA00022723"/>
    </source>
</evidence>
<dbReference type="RefSeq" id="XP_007768853.1">
    <property type="nucleotide sequence ID" value="XM_007770663.1"/>
</dbReference>
<feature type="domain" description="Arf-GAP" evidence="7">
    <location>
        <begin position="10"/>
        <end position="130"/>
    </location>
</feature>
<feature type="compositionally biased region" description="Low complexity" evidence="6">
    <location>
        <begin position="166"/>
        <end position="184"/>
    </location>
</feature>